<dbReference type="PANTHER" id="PTHR40254">
    <property type="entry name" value="BLR0577 PROTEIN"/>
    <property type="match status" value="1"/>
</dbReference>
<name>A0A7Z7R023_STASC</name>
<dbReference type="InterPro" id="IPR052189">
    <property type="entry name" value="L-asp_N-monooxygenase_NS-form"/>
</dbReference>
<dbReference type="PANTHER" id="PTHR40254:SF1">
    <property type="entry name" value="BLR0577 PROTEIN"/>
    <property type="match status" value="1"/>
</dbReference>
<dbReference type="Pfam" id="PF13454">
    <property type="entry name" value="NAD_binding_9"/>
    <property type="match status" value="1"/>
</dbReference>
<evidence type="ECO:0000313" key="2">
    <source>
        <dbReference type="EMBL" id="SUN31795.1"/>
    </source>
</evidence>
<dbReference type="Gene3D" id="3.50.50.60">
    <property type="entry name" value="FAD/NAD(P)-binding domain"/>
    <property type="match status" value="1"/>
</dbReference>
<dbReference type="InterPro" id="IPR036291">
    <property type="entry name" value="NAD(P)-bd_dom_sf"/>
</dbReference>
<feature type="domain" description="FAD-dependent urate hydroxylase HpyO/Asp monooxygenase CreE-like FAD/NAD(P)-binding" evidence="1">
    <location>
        <begin position="4"/>
        <end position="158"/>
    </location>
</feature>
<sequence>MRVAIIGMGTAGVSVLRELVKHPKFNQLDIDLYDDKVNMGQGVPFQNDSSELLINMPSKKMSLNLDDETEFWKWYKQQTDFNFDEPAYLPRFVFGHYMKSYLSMYTKKYPNISTNYNKVQEIYTNSNIDETNLTYYICTTNSEQSWQTYDYVFLTCGTFAYHDPYNLKGKKRIYRYALSNI</sequence>
<accession>A0A7Z7R023</accession>
<evidence type="ECO:0000259" key="1">
    <source>
        <dbReference type="Pfam" id="PF13454"/>
    </source>
</evidence>
<gene>
    <name evidence="2" type="ORF">NCTC12218_04431</name>
</gene>
<reference evidence="2" key="1">
    <citation type="submission" date="2018-06" db="EMBL/GenBank/DDBJ databases">
        <authorList>
            <consortium name="Pathogen Informatics"/>
            <person name="Doyle S."/>
        </authorList>
    </citation>
    <scope>NUCLEOTIDE SEQUENCE [LARGE SCALE GENOMIC DNA]</scope>
    <source>
        <strain evidence="2">NCTC12218</strain>
    </source>
</reference>
<organism evidence="2">
    <name type="scientific">Staphylococcus schleiferi</name>
    <dbReference type="NCBI Taxonomy" id="1295"/>
    <lineage>
        <taxon>Bacteria</taxon>
        <taxon>Bacillati</taxon>
        <taxon>Bacillota</taxon>
        <taxon>Bacilli</taxon>
        <taxon>Bacillales</taxon>
        <taxon>Staphylococcaceae</taxon>
        <taxon>Staphylococcus</taxon>
    </lineage>
</organism>
<dbReference type="SUPFAM" id="SSF51735">
    <property type="entry name" value="NAD(P)-binding Rossmann-fold domains"/>
    <property type="match status" value="1"/>
</dbReference>
<protein>
    <submittedName>
        <fullName evidence="2">Pyridine nucleotide-disulfide oxidoreductase family protein</fullName>
    </submittedName>
</protein>
<dbReference type="EMBL" id="UHEF01000003">
    <property type="protein sequence ID" value="SUN31795.1"/>
    <property type="molecule type" value="Genomic_DNA"/>
</dbReference>
<dbReference type="AlphaFoldDB" id="A0A7Z7R023"/>
<dbReference type="InterPro" id="IPR036188">
    <property type="entry name" value="FAD/NAD-bd_sf"/>
</dbReference>
<proteinExistence type="predicted"/>
<dbReference type="InterPro" id="IPR038732">
    <property type="entry name" value="HpyO/CreE_NAD-binding"/>
</dbReference>
<comment type="caution">
    <text evidence="2">The sequence shown here is derived from an EMBL/GenBank/DDBJ whole genome shotgun (WGS) entry which is preliminary data.</text>
</comment>